<keyword evidence="1" id="KW-0472">Membrane</keyword>
<reference evidence="2 3" key="1">
    <citation type="journal article" date="2016" name="Nat. Commun.">
        <title>Thousands of microbial genomes shed light on interconnected biogeochemical processes in an aquifer system.</title>
        <authorList>
            <person name="Anantharaman K."/>
            <person name="Brown C.T."/>
            <person name="Hug L.A."/>
            <person name="Sharon I."/>
            <person name="Castelle C.J."/>
            <person name="Probst A.J."/>
            <person name="Thomas B.C."/>
            <person name="Singh A."/>
            <person name="Wilkins M.J."/>
            <person name="Karaoz U."/>
            <person name="Brodie E.L."/>
            <person name="Williams K.H."/>
            <person name="Hubbard S.S."/>
            <person name="Banfield J.F."/>
        </authorList>
    </citation>
    <scope>NUCLEOTIDE SEQUENCE [LARGE SCALE GENOMIC DNA]</scope>
</reference>
<dbReference type="Gene3D" id="1.10.530.10">
    <property type="match status" value="1"/>
</dbReference>
<dbReference type="AlphaFoldDB" id="A0A1F7Y3N1"/>
<dbReference type="EMBL" id="MGGE01000001">
    <property type="protein sequence ID" value="OGM21901.1"/>
    <property type="molecule type" value="Genomic_DNA"/>
</dbReference>
<dbReference type="Proteomes" id="UP000178419">
    <property type="component" value="Unassembled WGS sequence"/>
</dbReference>
<protein>
    <recommendedName>
        <fullName evidence="4">Mannosyl-glycoprotein endo-beta-N-acetylglucosamidase-like domain-containing protein</fullName>
    </recommendedName>
</protein>
<evidence type="ECO:0000256" key="1">
    <source>
        <dbReference type="SAM" id="Phobius"/>
    </source>
</evidence>
<keyword evidence="1" id="KW-0812">Transmembrane</keyword>
<comment type="caution">
    <text evidence="2">The sequence shown here is derived from an EMBL/GenBank/DDBJ whole genome shotgun (WGS) entry which is preliminary data.</text>
</comment>
<gene>
    <name evidence="2" type="ORF">A2714_04545</name>
</gene>
<proteinExistence type="predicted"/>
<sequence length="209" mass="23410">METQPFPRSESFWKKIVFIFVFFTITPLTLFSSVVSLIALSNSELNISKNENTNLIENPQTGIKVYASLPETFPSISGEVVAADARPVVIHNYLKANDSPLTPYAETIVQTADKYKLDYRLITAIGQKESGLGRAMPEGCNNAWGWGIHSEGTLCFDTWEEGIEVVSKGLKEFYVDLGYETVEEIMSKYAHPDSTTWAEGVLQYMSQME</sequence>
<evidence type="ECO:0008006" key="4">
    <source>
        <dbReference type="Google" id="ProtNLM"/>
    </source>
</evidence>
<evidence type="ECO:0000313" key="2">
    <source>
        <dbReference type="EMBL" id="OGM21901.1"/>
    </source>
</evidence>
<feature type="transmembrane region" description="Helical" evidence="1">
    <location>
        <begin position="16"/>
        <end position="40"/>
    </location>
</feature>
<keyword evidence="1" id="KW-1133">Transmembrane helix</keyword>
<name>A0A1F7Y3N1_9BACT</name>
<evidence type="ECO:0000313" key="3">
    <source>
        <dbReference type="Proteomes" id="UP000178419"/>
    </source>
</evidence>
<organism evidence="2 3">
    <name type="scientific">Candidatus Woesebacteria bacterium RIFCSPHIGHO2_01_FULL_38_9</name>
    <dbReference type="NCBI Taxonomy" id="1802492"/>
    <lineage>
        <taxon>Bacteria</taxon>
        <taxon>Candidatus Woeseibacteriota</taxon>
    </lineage>
</organism>
<accession>A0A1F7Y3N1</accession>